<keyword evidence="3" id="KW-1185">Reference proteome</keyword>
<feature type="compositionally biased region" description="Basic and acidic residues" evidence="1">
    <location>
        <begin position="71"/>
        <end position="84"/>
    </location>
</feature>
<evidence type="ECO:0000256" key="1">
    <source>
        <dbReference type="SAM" id="MobiDB-lite"/>
    </source>
</evidence>
<organism evidence="2 3">
    <name type="scientific">Plectosphaerella plurivora</name>
    <dbReference type="NCBI Taxonomy" id="936078"/>
    <lineage>
        <taxon>Eukaryota</taxon>
        <taxon>Fungi</taxon>
        <taxon>Dikarya</taxon>
        <taxon>Ascomycota</taxon>
        <taxon>Pezizomycotina</taxon>
        <taxon>Sordariomycetes</taxon>
        <taxon>Hypocreomycetidae</taxon>
        <taxon>Glomerellales</taxon>
        <taxon>Plectosphaerellaceae</taxon>
        <taxon>Plectosphaerella</taxon>
    </lineage>
</organism>
<gene>
    <name evidence="2" type="ORF">F5X68DRAFT_19310</name>
</gene>
<reference evidence="2" key="1">
    <citation type="journal article" date="2021" name="Nat. Commun.">
        <title>Genetic determinants of endophytism in the Arabidopsis root mycobiome.</title>
        <authorList>
            <person name="Mesny F."/>
            <person name="Miyauchi S."/>
            <person name="Thiergart T."/>
            <person name="Pickel B."/>
            <person name="Atanasova L."/>
            <person name="Karlsson M."/>
            <person name="Huettel B."/>
            <person name="Barry K.W."/>
            <person name="Haridas S."/>
            <person name="Chen C."/>
            <person name="Bauer D."/>
            <person name="Andreopoulos W."/>
            <person name="Pangilinan J."/>
            <person name="LaButti K."/>
            <person name="Riley R."/>
            <person name="Lipzen A."/>
            <person name="Clum A."/>
            <person name="Drula E."/>
            <person name="Henrissat B."/>
            <person name="Kohler A."/>
            <person name="Grigoriev I.V."/>
            <person name="Martin F.M."/>
            <person name="Hacquard S."/>
        </authorList>
    </citation>
    <scope>NUCLEOTIDE SEQUENCE</scope>
    <source>
        <strain evidence="2">MPI-SDFR-AT-0117</strain>
    </source>
</reference>
<dbReference type="AlphaFoldDB" id="A0A9P8VA38"/>
<feature type="region of interest" description="Disordered" evidence="1">
    <location>
        <begin position="60"/>
        <end position="87"/>
    </location>
</feature>
<comment type="caution">
    <text evidence="2">The sequence shown here is derived from an EMBL/GenBank/DDBJ whole genome shotgun (WGS) entry which is preliminary data.</text>
</comment>
<name>A0A9P8VA38_9PEZI</name>
<dbReference type="EMBL" id="JAGSXJ010000015">
    <property type="protein sequence ID" value="KAH6685284.1"/>
    <property type="molecule type" value="Genomic_DNA"/>
</dbReference>
<protein>
    <submittedName>
        <fullName evidence="2">Uncharacterized protein</fullName>
    </submittedName>
</protein>
<sequence length="127" mass="14185">MTRRELLLLEVSVPPLTGAPTAAPLEAPWRPQETVNCRGRGKGGVIRRFMVDHQFGHHTRGLSHRIALPPPRKEDKTEAARRDTALGARGPVEAEVATRVYLYSPGRPCRVHIPRPARPLYPSLRAF</sequence>
<accession>A0A9P8VA38</accession>
<dbReference type="Proteomes" id="UP000770015">
    <property type="component" value="Unassembled WGS sequence"/>
</dbReference>
<proteinExistence type="predicted"/>
<evidence type="ECO:0000313" key="2">
    <source>
        <dbReference type="EMBL" id="KAH6685284.1"/>
    </source>
</evidence>
<evidence type="ECO:0000313" key="3">
    <source>
        <dbReference type="Proteomes" id="UP000770015"/>
    </source>
</evidence>